<feature type="transmembrane region" description="Helical" evidence="6">
    <location>
        <begin position="75"/>
        <end position="96"/>
    </location>
</feature>
<gene>
    <name evidence="7" type="ORF">K443DRAFT_679334</name>
</gene>
<proteinExistence type="predicted"/>
<reference evidence="7 8" key="1">
    <citation type="submission" date="2014-04" db="EMBL/GenBank/DDBJ databases">
        <authorList>
            <consortium name="DOE Joint Genome Institute"/>
            <person name="Kuo A."/>
            <person name="Kohler A."/>
            <person name="Nagy L.G."/>
            <person name="Floudas D."/>
            <person name="Copeland A."/>
            <person name="Barry K.W."/>
            <person name="Cichocki N."/>
            <person name="Veneault-Fourrey C."/>
            <person name="LaButti K."/>
            <person name="Lindquist E.A."/>
            <person name="Lipzen A."/>
            <person name="Lundell T."/>
            <person name="Morin E."/>
            <person name="Murat C."/>
            <person name="Sun H."/>
            <person name="Tunlid A."/>
            <person name="Henrissat B."/>
            <person name="Grigoriev I.V."/>
            <person name="Hibbett D.S."/>
            <person name="Martin F."/>
            <person name="Nordberg H.P."/>
            <person name="Cantor M.N."/>
            <person name="Hua S.X."/>
        </authorList>
    </citation>
    <scope>NUCLEOTIDE SEQUENCE [LARGE SCALE GENOMIC DNA]</scope>
    <source>
        <strain evidence="7 8">LaAM-08-1</strain>
    </source>
</reference>
<evidence type="ECO:0008006" key="9">
    <source>
        <dbReference type="Google" id="ProtNLM"/>
    </source>
</evidence>
<keyword evidence="4 6" id="KW-0472">Membrane</keyword>
<dbReference type="OrthoDB" id="6428174at2759"/>
<dbReference type="InterPro" id="IPR037185">
    <property type="entry name" value="EmrE-like"/>
</dbReference>
<feature type="transmembrane region" description="Helical" evidence="6">
    <location>
        <begin position="195"/>
        <end position="221"/>
    </location>
</feature>
<dbReference type="Pfam" id="PF05653">
    <property type="entry name" value="Mg_trans_NIPA"/>
    <property type="match status" value="1"/>
</dbReference>
<name>A0A0C9WQ20_9AGAR</name>
<feature type="transmembrane region" description="Helical" evidence="6">
    <location>
        <begin position="102"/>
        <end position="121"/>
    </location>
</feature>
<dbReference type="EMBL" id="KN838630">
    <property type="protein sequence ID" value="KIK00245.1"/>
    <property type="molecule type" value="Genomic_DNA"/>
</dbReference>
<organism evidence="7 8">
    <name type="scientific">Laccaria amethystina LaAM-08-1</name>
    <dbReference type="NCBI Taxonomy" id="1095629"/>
    <lineage>
        <taxon>Eukaryota</taxon>
        <taxon>Fungi</taxon>
        <taxon>Dikarya</taxon>
        <taxon>Basidiomycota</taxon>
        <taxon>Agaricomycotina</taxon>
        <taxon>Agaricomycetes</taxon>
        <taxon>Agaricomycetidae</taxon>
        <taxon>Agaricales</taxon>
        <taxon>Agaricineae</taxon>
        <taxon>Hydnangiaceae</taxon>
        <taxon>Laccaria</taxon>
    </lineage>
</organism>
<evidence type="ECO:0000256" key="6">
    <source>
        <dbReference type="SAM" id="Phobius"/>
    </source>
</evidence>
<feature type="transmembrane region" description="Helical" evidence="6">
    <location>
        <begin position="168"/>
        <end position="188"/>
    </location>
</feature>
<feature type="region of interest" description="Disordered" evidence="5">
    <location>
        <begin position="380"/>
        <end position="406"/>
    </location>
</feature>
<dbReference type="STRING" id="1095629.A0A0C9WQ20"/>
<feature type="compositionally biased region" description="Low complexity" evidence="5">
    <location>
        <begin position="384"/>
        <end position="396"/>
    </location>
</feature>
<feature type="compositionally biased region" description="Basic and acidic residues" evidence="5">
    <location>
        <begin position="604"/>
        <end position="626"/>
    </location>
</feature>
<evidence type="ECO:0000256" key="1">
    <source>
        <dbReference type="ARBA" id="ARBA00004141"/>
    </source>
</evidence>
<feature type="transmembrane region" description="Helical" evidence="6">
    <location>
        <begin position="269"/>
        <end position="288"/>
    </location>
</feature>
<accession>A0A0C9WQ20</accession>
<evidence type="ECO:0000256" key="4">
    <source>
        <dbReference type="ARBA" id="ARBA00023136"/>
    </source>
</evidence>
<dbReference type="HOGENOM" id="CLU_012349_6_3_1"/>
<evidence type="ECO:0000256" key="2">
    <source>
        <dbReference type="ARBA" id="ARBA00022692"/>
    </source>
</evidence>
<evidence type="ECO:0000256" key="3">
    <source>
        <dbReference type="ARBA" id="ARBA00022989"/>
    </source>
</evidence>
<dbReference type="AlphaFoldDB" id="A0A0C9WQ20"/>
<evidence type="ECO:0000313" key="8">
    <source>
        <dbReference type="Proteomes" id="UP000054477"/>
    </source>
</evidence>
<comment type="subcellular location">
    <subcellularLocation>
        <location evidence="1">Membrane</location>
        <topology evidence="1">Multi-pass membrane protein</topology>
    </subcellularLocation>
</comment>
<evidence type="ECO:0000313" key="7">
    <source>
        <dbReference type="EMBL" id="KIK00245.1"/>
    </source>
</evidence>
<dbReference type="GO" id="GO:0016020">
    <property type="term" value="C:membrane"/>
    <property type="evidence" value="ECO:0007669"/>
    <property type="project" value="UniProtKB-SubCell"/>
</dbReference>
<dbReference type="Proteomes" id="UP000054477">
    <property type="component" value="Unassembled WGS sequence"/>
</dbReference>
<dbReference type="PANTHER" id="PTHR12570">
    <property type="match status" value="1"/>
</dbReference>
<protein>
    <recommendedName>
        <fullName evidence="9">Magnesium transporter</fullName>
    </recommendedName>
</protein>
<feature type="transmembrane region" description="Helical" evidence="6">
    <location>
        <begin position="294"/>
        <end position="312"/>
    </location>
</feature>
<keyword evidence="3 6" id="KW-1133">Transmembrane helix</keyword>
<sequence length="669" mass="72181">MSSASASATSAAAAATSTAASTFSAGSNLKIVGIILAITSGVLIGSSFVFKKKGLLRSQAGGELGEGVAYLKSPLWWTGMSMMILGELCNFAAYAFVEAIVVTPLGALSVVICAILSSIFLKEKLSFFGWLGCGLCILGSVIIALNGPQESSVGQIREFQKLFLAPGFLSYIGVLITASLVIIFYFAPRYGKKSMLWYIFVCSMIGGISVSVTTGLGAAIVTTAMHDNQFKYWFMYFLLVFVVITLLTEVYYLNVALALFNTAMVTPTYYVIFTFFSMVTTIVLFQGLHASVGSIITLVMGFLVICVGITILQMSKVDPTQLAKLDRRSTILLQAARAQTETVDEKGAVGYEDPGMDTLRGSFGTVGSIIRARTIRRMSQSSNAGVRARPPGAAAPSHVSGMPFSISSDQQFSTMKRHQLYDAPVPRDDTSSIRAPSVSSAFPSKRTAIKFDSQDVVHSYDRPGQGQNRATHEHREAIGSPKFASDGYPPLPPRDTVPSEGNLLGMDSPAPSRLPPPSGFLPPIDDVSVSQILPLPPALSGEHHAHSAPPTVYARYQQTGSVPRKDLRDVFGEDPPSSRGTLLSFPSVTDSAQSQTWDAEEIAAQERERERERAKEKERGRAERRYPRAAGDIDKEESESLWKRSMESSSSEGGSPPNTGVRLVQRKPV</sequence>
<dbReference type="InterPro" id="IPR008521">
    <property type="entry name" value="Mg_trans_NIPA"/>
</dbReference>
<keyword evidence="2 6" id="KW-0812">Transmembrane</keyword>
<dbReference type="PANTHER" id="PTHR12570:SF92">
    <property type="entry name" value="SPICHTHYIN, ISOFORM B"/>
    <property type="match status" value="1"/>
</dbReference>
<keyword evidence="8" id="KW-1185">Reference proteome</keyword>
<evidence type="ECO:0000256" key="5">
    <source>
        <dbReference type="SAM" id="MobiDB-lite"/>
    </source>
</evidence>
<dbReference type="GO" id="GO:0015095">
    <property type="term" value="F:magnesium ion transmembrane transporter activity"/>
    <property type="evidence" value="ECO:0007669"/>
    <property type="project" value="InterPro"/>
</dbReference>
<feature type="transmembrane region" description="Helical" evidence="6">
    <location>
        <begin position="128"/>
        <end position="148"/>
    </location>
</feature>
<feature type="compositionally biased region" description="Polar residues" evidence="5">
    <location>
        <begin position="578"/>
        <end position="597"/>
    </location>
</feature>
<dbReference type="SUPFAM" id="SSF103481">
    <property type="entry name" value="Multidrug resistance efflux transporter EmrE"/>
    <property type="match status" value="1"/>
</dbReference>
<feature type="region of interest" description="Disordered" evidence="5">
    <location>
        <begin position="563"/>
        <end position="669"/>
    </location>
</feature>
<reference evidence="8" key="2">
    <citation type="submission" date="2015-01" db="EMBL/GenBank/DDBJ databases">
        <title>Evolutionary Origins and Diversification of the Mycorrhizal Mutualists.</title>
        <authorList>
            <consortium name="DOE Joint Genome Institute"/>
            <consortium name="Mycorrhizal Genomics Consortium"/>
            <person name="Kohler A."/>
            <person name="Kuo A."/>
            <person name="Nagy L.G."/>
            <person name="Floudas D."/>
            <person name="Copeland A."/>
            <person name="Barry K.W."/>
            <person name="Cichocki N."/>
            <person name="Veneault-Fourrey C."/>
            <person name="LaButti K."/>
            <person name="Lindquist E.A."/>
            <person name="Lipzen A."/>
            <person name="Lundell T."/>
            <person name="Morin E."/>
            <person name="Murat C."/>
            <person name="Riley R."/>
            <person name="Ohm R."/>
            <person name="Sun H."/>
            <person name="Tunlid A."/>
            <person name="Henrissat B."/>
            <person name="Grigoriev I.V."/>
            <person name="Hibbett D.S."/>
            <person name="Martin F."/>
        </authorList>
    </citation>
    <scope>NUCLEOTIDE SEQUENCE [LARGE SCALE GENOMIC DNA]</scope>
    <source>
        <strain evidence="8">LaAM-08-1</strain>
    </source>
</reference>
<feature type="transmembrane region" description="Helical" evidence="6">
    <location>
        <begin position="29"/>
        <end position="50"/>
    </location>
</feature>
<feature type="region of interest" description="Disordered" evidence="5">
    <location>
        <begin position="453"/>
        <end position="520"/>
    </location>
</feature>
<feature type="transmembrane region" description="Helical" evidence="6">
    <location>
        <begin position="233"/>
        <end position="257"/>
    </location>
</feature>